<dbReference type="Proteomes" id="UP000039865">
    <property type="component" value="Unassembled WGS sequence"/>
</dbReference>
<dbReference type="AlphaFoldDB" id="A0A078A873"/>
<organism evidence="1 2">
    <name type="scientific">Stylonychia lemnae</name>
    <name type="common">Ciliate</name>
    <dbReference type="NCBI Taxonomy" id="5949"/>
    <lineage>
        <taxon>Eukaryota</taxon>
        <taxon>Sar</taxon>
        <taxon>Alveolata</taxon>
        <taxon>Ciliophora</taxon>
        <taxon>Intramacronucleata</taxon>
        <taxon>Spirotrichea</taxon>
        <taxon>Stichotrichia</taxon>
        <taxon>Sporadotrichida</taxon>
        <taxon>Oxytrichidae</taxon>
        <taxon>Stylonychinae</taxon>
        <taxon>Stylonychia</taxon>
    </lineage>
</organism>
<evidence type="ECO:0000313" key="2">
    <source>
        <dbReference type="Proteomes" id="UP000039865"/>
    </source>
</evidence>
<name>A0A078A873_STYLE</name>
<dbReference type="OMA" id="CEVEFFD"/>
<dbReference type="EMBL" id="CCKQ01007079">
    <property type="protein sequence ID" value="CDW78419.1"/>
    <property type="molecule type" value="Genomic_DNA"/>
</dbReference>
<reference evidence="1 2" key="1">
    <citation type="submission" date="2014-06" db="EMBL/GenBank/DDBJ databases">
        <authorList>
            <person name="Swart Estienne"/>
        </authorList>
    </citation>
    <scope>NUCLEOTIDE SEQUENCE [LARGE SCALE GENOMIC DNA]</scope>
    <source>
        <strain evidence="1 2">130c</strain>
    </source>
</reference>
<accession>A0A078A873</accession>
<dbReference type="InParanoid" id="A0A078A873"/>
<proteinExistence type="predicted"/>
<protein>
    <submittedName>
        <fullName evidence="1">Uncharacterized protein</fullName>
    </submittedName>
</protein>
<gene>
    <name evidence="1" type="primary">Contig17626.g18747</name>
    <name evidence="1" type="ORF">STYLEM_7396</name>
</gene>
<evidence type="ECO:0000313" key="1">
    <source>
        <dbReference type="EMBL" id="CDW78419.1"/>
    </source>
</evidence>
<keyword evidence="2" id="KW-1185">Reference proteome</keyword>
<sequence length="165" mass="19807">MISTDSKGFYIENLGELNKEHSPSLPMNFPKERLPCKIYKITLTIMIAELCEEALIKMSLCVFQNQSNLCGQENRVYYNCRKERDAQIFTRIKEWEIEEIQKIPEFDKRQSYYDELEIKRAQIAKQFERTPSSMPNKNKRWRMAADIEQLQWRMENIKSFIKPQI</sequence>
<dbReference type="OrthoDB" id="285739at2759"/>